<evidence type="ECO:0000256" key="2">
    <source>
        <dbReference type="ARBA" id="ARBA00022801"/>
    </source>
</evidence>
<gene>
    <name evidence="7" type="ORF">FIA58_008580</name>
</gene>
<reference evidence="8" key="1">
    <citation type="submission" date="2019-05" db="EMBL/GenBank/DDBJ databases">
        <title>Flavobacterium profundi sp. nov., isolated from a deep-sea seamount.</title>
        <authorList>
            <person name="Zhang D.-C."/>
        </authorList>
    </citation>
    <scope>NUCLEOTIDE SEQUENCE [LARGE SCALE GENOMIC DNA]</scope>
    <source>
        <strain evidence="8">EC11</strain>
    </source>
</reference>
<organism evidence="7 8">
    <name type="scientific">Flavobacterium jejuense</name>
    <dbReference type="NCBI Taxonomy" id="1544455"/>
    <lineage>
        <taxon>Bacteria</taxon>
        <taxon>Pseudomonadati</taxon>
        <taxon>Bacteroidota</taxon>
        <taxon>Flavobacteriia</taxon>
        <taxon>Flavobacteriales</taxon>
        <taxon>Flavobacteriaceae</taxon>
        <taxon>Flavobacterium</taxon>
    </lineage>
</organism>
<keyword evidence="2 5" id="KW-0378">Hydrolase</keyword>
<dbReference type="PANTHER" id="PTHR11070">
    <property type="entry name" value="UVRD / RECB / PCRA DNA HELICASE FAMILY MEMBER"/>
    <property type="match status" value="1"/>
</dbReference>
<dbReference type="PANTHER" id="PTHR11070:SF3">
    <property type="entry name" value="DNA 3'-5' HELICASE"/>
    <property type="match status" value="1"/>
</dbReference>
<dbReference type="RefSeq" id="WP_140962078.1">
    <property type="nucleotide sequence ID" value="NZ_VEVQ02000005.1"/>
</dbReference>
<evidence type="ECO:0000313" key="8">
    <source>
        <dbReference type="Proteomes" id="UP000817854"/>
    </source>
</evidence>
<dbReference type="Proteomes" id="UP000817854">
    <property type="component" value="Unassembled WGS sequence"/>
</dbReference>
<sequence length="641" mass="75572">MVEGGLNKIEEKDEFQQIMELIREGNNFLLSGGAGSGKTYSLVQVIKKVIEEFPTTKVACMTYTNSAVKEIEERVNHQNLNVTTIHDFLWDNIKNYQNELKKVLIELINEDGVDKIKLINDQKVEPTFFDEIEEIKYSYQGVQLPQGIISHDELLIVANRMFKNHKLLCDIIKDKFKFIFIDEYQDTHKEVVEIFLEHLNKSDKHNIVGFFGDAMQSIYDDRIGNLDDYLKIKVVTEVKKIQNRRNPKLVYELANKLRTDGIQQTHSNDENAPNMISKDEVKLGEIKFIYSENEDLEKVKEYLGWDFNDFKETKELNLTHNLNAIKGQFTNLMSIYNNDKILEYKNLIVSNLKSNNKIVISEDDTFGQVIEKVNLPMSRPIKEFIEINSILFEEAKKYKFILFRRIYLKSDILTDDKKQDEEEENKKGSKRDHLLKHLFKIQNNIKYYKDGKYLEFLKETDYKEYLKNNKLVFNIEQKHILKKNIHELVNVGDKTIEDIIDEAHSKGICLKTYNLLKFQTEKEYAYNRIKKIKFSEFQNVYNYLEGLTPYSTQHKVKGDEFNNVLVILDNGRWPNYNFKYLFENNGNPNVLERTQKIFYVCCTRAKENLAVYYQNPSSKVINKAIEWFGKENVISIEDFVK</sequence>
<accession>A0ABX0IPW2</accession>
<dbReference type="Pfam" id="PF13245">
    <property type="entry name" value="AAA_19"/>
    <property type="match status" value="1"/>
</dbReference>
<keyword evidence="1 5" id="KW-0547">Nucleotide-binding</keyword>
<evidence type="ECO:0000313" key="7">
    <source>
        <dbReference type="EMBL" id="NHN25733.1"/>
    </source>
</evidence>
<protein>
    <submittedName>
        <fullName evidence="7">ATP-dependent helicase</fullName>
    </submittedName>
</protein>
<proteinExistence type="predicted"/>
<name>A0ABX0IPW2_9FLAO</name>
<evidence type="ECO:0000256" key="3">
    <source>
        <dbReference type="ARBA" id="ARBA00022806"/>
    </source>
</evidence>
<feature type="domain" description="UvrD-like helicase ATP-binding" evidence="6">
    <location>
        <begin position="11"/>
        <end position="260"/>
    </location>
</feature>
<dbReference type="EMBL" id="VEVQ02000005">
    <property type="protein sequence ID" value="NHN25733.1"/>
    <property type="molecule type" value="Genomic_DNA"/>
</dbReference>
<evidence type="ECO:0000256" key="4">
    <source>
        <dbReference type="ARBA" id="ARBA00022840"/>
    </source>
</evidence>
<dbReference type="Gene3D" id="3.40.50.300">
    <property type="entry name" value="P-loop containing nucleotide triphosphate hydrolases"/>
    <property type="match status" value="2"/>
</dbReference>
<keyword evidence="4 5" id="KW-0067">ATP-binding</keyword>
<reference evidence="7 8" key="3">
    <citation type="submission" date="2020-02" db="EMBL/GenBank/DDBJ databases">
        <title>Flavobacterium profundi sp. nov., isolated from a deep-sea seamount.</title>
        <authorList>
            <person name="Zhang D.-C."/>
        </authorList>
    </citation>
    <scope>NUCLEOTIDE SEQUENCE [LARGE SCALE GENOMIC DNA]</scope>
    <source>
        <strain evidence="7 8">EC11</strain>
    </source>
</reference>
<keyword evidence="3 5" id="KW-0347">Helicase</keyword>
<dbReference type="InterPro" id="IPR014016">
    <property type="entry name" value="UvrD-like_ATP-bd"/>
</dbReference>
<reference evidence="7 8" key="2">
    <citation type="submission" date="2019-05" db="EMBL/GenBank/DDBJ databases">
        <authorList>
            <person name="Lianzixin W."/>
        </authorList>
    </citation>
    <scope>NUCLEOTIDE SEQUENCE [LARGE SCALE GENOMIC DNA]</scope>
    <source>
        <strain evidence="7 8">EC11</strain>
    </source>
</reference>
<dbReference type="InterPro" id="IPR027417">
    <property type="entry name" value="P-loop_NTPase"/>
</dbReference>
<dbReference type="Gene3D" id="1.10.486.10">
    <property type="entry name" value="PCRA, domain 4"/>
    <property type="match status" value="1"/>
</dbReference>
<keyword evidence="8" id="KW-1185">Reference proteome</keyword>
<feature type="binding site" evidence="5">
    <location>
        <begin position="32"/>
        <end position="39"/>
    </location>
    <ligand>
        <name>ATP</name>
        <dbReference type="ChEBI" id="CHEBI:30616"/>
    </ligand>
</feature>
<dbReference type="PROSITE" id="PS51198">
    <property type="entry name" value="UVRD_HELICASE_ATP_BIND"/>
    <property type="match status" value="1"/>
</dbReference>
<dbReference type="InterPro" id="IPR000212">
    <property type="entry name" value="DNA_helicase_UvrD/REP"/>
</dbReference>
<evidence type="ECO:0000259" key="6">
    <source>
        <dbReference type="PROSITE" id="PS51198"/>
    </source>
</evidence>
<comment type="caution">
    <text evidence="7">The sequence shown here is derived from an EMBL/GenBank/DDBJ whole genome shotgun (WGS) entry which is preliminary data.</text>
</comment>
<dbReference type="GO" id="GO:0004386">
    <property type="term" value="F:helicase activity"/>
    <property type="evidence" value="ECO:0007669"/>
    <property type="project" value="UniProtKB-KW"/>
</dbReference>
<dbReference type="SUPFAM" id="SSF52540">
    <property type="entry name" value="P-loop containing nucleoside triphosphate hydrolases"/>
    <property type="match status" value="1"/>
</dbReference>
<evidence type="ECO:0000256" key="5">
    <source>
        <dbReference type="PROSITE-ProRule" id="PRU00560"/>
    </source>
</evidence>
<evidence type="ECO:0000256" key="1">
    <source>
        <dbReference type="ARBA" id="ARBA00022741"/>
    </source>
</evidence>